<sequence length="336" mass="39244">MFKGALKICICGAKEVNIEVPCNWRELSFGVEIEFSFIKRAKAAEIVSDFFKTSYFHSGDKYDTYEIEDFQQRIWKVVRDGSVTPEKKIDGIVVQASDYYKVELVTPILYYKQDMEILQKLVRKLRKSGAKANNDTGVHIHIGAKFFENNPNNLRILCNMVYSKQNLLERAIQVHNNRKRFCELLSDDFIKKLNKVKPKTLKEFADIWYGFDTQKAGYQGYRSNKYHKSRYRILNLHNLLSGRMKCIEFRIFNGTLHSGVIKSYVQFCLLLTAQSLNQSRASCKQKSTINERWSMRIWLLNIGMIGEEFKTARHHLIKFMEGDCAFKNKVLEGCTF</sequence>
<proteinExistence type="predicted"/>
<name>A0A2U8DVA8_9CLOT</name>
<protein>
    <recommendedName>
        <fullName evidence="3">Amidoligase</fullName>
    </recommendedName>
</protein>
<dbReference type="PANTHER" id="PTHR36847">
    <property type="entry name" value="AMIDOLIGASE ENZYME"/>
    <property type="match status" value="1"/>
</dbReference>
<evidence type="ECO:0000313" key="1">
    <source>
        <dbReference type="EMBL" id="AWI06726.1"/>
    </source>
</evidence>
<evidence type="ECO:0000313" key="2">
    <source>
        <dbReference type="Proteomes" id="UP000244910"/>
    </source>
</evidence>
<reference evidence="2" key="1">
    <citation type="submission" date="2017-04" db="EMBL/GenBank/DDBJ databases">
        <authorList>
            <person name="Song Y."/>
            <person name="Cho B.-K."/>
        </authorList>
    </citation>
    <scope>NUCLEOTIDE SEQUENCE [LARGE SCALE GENOMIC DNA]</scope>
    <source>
        <strain evidence="2">SL1</strain>
    </source>
</reference>
<gene>
    <name evidence="1" type="ORF">B9W14_20245</name>
</gene>
<dbReference type="Proteomes" id="UP000244910">
    <property type="component" value="Chromosome"/>
</dbReference>
<dbReference type="AlphaFoldDB" id="A0A2U8DVA8"/>
<dbReference type="Pfam" id="PF12224">
    <property type="entry name" value="Amidoligase_2"/>
    <property type="match status" value="1"/>
</dbReference>
<evidence type="ECO:0008006" key="3">
    <source>
        <dbReference type="Google" id="ProtNLM"/>
    </source>
</evidence>
<dbReference type="EMBL" id="CP020953">
    <property type="protein sequence ID" value="AWI06726.1"/>
    <property type="molecule type" value="Genomic_DNA"/>
</dbReference>
<dbReference type="KEGG" id="cdrk:B9W14_20245"/>
<dbReference type="OrthoDB" id="5380364at2"/>
<keyword evidence="2" id="KW-1185">Reference proteome</keyword>
<dbReference type="InterPro" id="IPR022025">
    <property type="entry name" value="Amidoligase_2"/>
</dbReference>
<organism evidence="1 2">
    <name type="scientific">Clostridium drakei</name>
    <dbReference type="NCBI Taxonomy" id="332101"/>
    <lineage>
        <taxon>Bacteria</taxon>
        <taxon>Bacillati</taxon>
        <taxon>Bacillota</taxon>
        <taxon>Clostridia</taxon>
        <taxon>Eubacteriales</taxon>
        <taxon>Clostridiaceae</taxon>
        <taxon>Clostridium</taxon>
    </lineage>
</organism>
<accession>A0A2U8DVA8</accession>
<dbReference type="PANTHER" id="PTHR36847:SF1">
    <property type="entry name" value="AMIDOLIGASE ENZYME"/>
    <property type="match status" value="1"/>
</dbReference>